<protein>
    <submittedName>
        <fullName evidence="2">Uncharacterized protein</fullName>
    </submittedName>
</protein>
<dbReference type="Proteomes" id="UP000308768">
    <property type="component" value="Unassembled WGS sequence"/>
</dbReference>
<evidence type="ECO:0000313" key="2">
    <source>
        <dbReference type="EMBL" id="TKA58176.1"/>
    </source>
</evidence>
<dbReference type="STRING" id="331657.A0A4U0W8Y2"/>
<comment type="caution">
    <text evidence="2">The sequence shown here is derived from an EMBL/GenBank/DDBJ whole genome shotgun (WGS) entry which is preliminary data.</text>
</comment>
<feature type="non-terminal residue" evidence="2">
    <location>
        <position position="83"/>
    </location>
</feature>
<dbReference type="OrthoDB" id="10260828at2759"/>
<accession>A0A4U0W8Y2</accession>
<feature type="region of interest" description="Disordered" evidence="1">
    <location>
        <begin position="57"/>
        <end position="83"/>
    </location>
</feature>
<reference evidence="2 3" key="1">
    <citation type="submission" date="2017-03" db="EMBL/GenBank/DDBJ databases">
        <title>Genomes of endolithic fungi from Antarctica.</title>
        <authorList>
            <person name="Coleine C."/>
            <person name="Masonjones S."/>
            <person name="Stajich J.E."/>
        </authorList>
    </citation>
    <scope>NUCLEOTIDE SEQUENCE [LARGE SCALE GENOMIC DNA]</scope>
    <source>
        <strain evidence="2 3">CCFEE 5187</strain>
    </source>
</reference>
<organism evidence="2 3">
    <name type="scientific">Cryomyces minteri</name>
    <dbReference type="NCBI Taxonomy" id="331657"/>
    <lineage>
        <taxon>Eukaryota</taxon>
        <taxon>Fungi</taxon>
        <taxon>Dikarya</taxon>
        <taxon>Ascomycota</taxon>
        <taxon>Pezizomycotina</taxon>
        <taxon>Dothideomycetes</taxon>
        <taxon>Dothideomycetes incertae sedis</taxon>
        <taxon>Cryomyces</taxon>
    </lineage>
</organism>
<dbReference type="EMBL" id="NAJN01002076">
    <property type="protein sequence ID" value="TKA58176.1"/>
    <property type="molecule type" value="Genomic_DNA"/>
</dbReference>
<sequence length="83" mass="8977">MASFMRTSSRLRPCVAQRSIVRPSTRVARGVATTPTNRASAAAAATVSDTYEQPFFPDEPHGPTVRTQIPGPKSVEAIKHLDK</sequence>
<dbReference type="AlphaFoldDB" id="A0A4U0W8Y2"/>
<proteinExistence type="predicted"/>
<evidence type="ECO:0000256" key="1">
    <source>
        <dbReference type="SAM" id="MobiDB-lite"/>
    </source>
</evidence>
<gene>
    <name evidence="2" type="ORF">B0A49_11507</name>
</gene>
<name>A0A4U0W8Y2_9PEZI</name>
<keyword evidence="3" id="KW-1185">Reference proteome</keyword>
<evidence type="ECO:0000313" key="3">
    <source>
        <dbReference type="Proteomes" id="UP000308768"/>
    </source>
</evidence>